<organism evidence="3 4">
    <name type="scientific">Jiella avicenniae</name>
    <dbReference type="NCBI Taxonomy" id="2907202"/>
    <lineage>
        <taxon>Bacteria</taxon>
        <taxon>Pseudomonadati</taxon>
        <taxon>Pseudomonadota</taxon>
        <taxon>Alphaproteobacteria</taxon>
        <taxon>Hyphomicrobiales</taxon>
        <taxon>Aurantimonadaceae</taxon>
        <taxon>Jiella</taxon>
    </lineage>
</organism>
<dbReference type="SMART" id="SM00530">
    <property type="entry name" value="HTH_XRE"/>
    <property type="match status" value="1"/>
</dbReference>
<comment type="caution">
    <text evidence="3">The sequence shown here is derived from an EMBL/GenBank/DDBJ whole genome shotgun (WGS) entry which is preliminary data.</text>
</comment>
<dbReference type="AlphaFoldDB" id="A0A9X1T413"/>
<keyword evidence="4" id="KW-1185">Reference proteome</keyword>
<dbReference type="Proteomes" id="UP001139035">
    <property type="component" value="Unassembled WGS sequence"/>
</dbReference>
<dbReference type="Pfam" id="PF13560">
    <property type="entry name" value="HTH_31"/>
    <property type="match status" value="1"/>
</dbReference>
<dbReference type="InterPro" id="IPR001387">
    <property type="entry name" value="Cro/C1-type_HTH"/>
</dbReference>
<dbReference type="EMBL" id="JAJUWU010000003">
    <property type="protein sequence ID" value="MCE7027144.1"/>
    <property type="molecule type" value="Genomic_DNA"/>
</dbReference>
<proteinExistence type="predicted"/>
<evidence type="ECO:0000259" key="2">
    <source>
        <dbReference type="PROSITE" id="PS50943"/>
    </source>
</evidence>
<dbReference type="GO" id="GO:0003677">
    <property type="term" value="F:DNA binding"/>
    <property type="evidence" value="ECO:0007669"/>
    <property type="project" value="InterPro"/>
</dbReference>
<feature type="compositionally biased region" description="Basic and acidic residues" evidence="1">
    <location>
        <begin position="1"/>
        <end position="17"/>
    </location>
</feature>
<accession>A0A9X1T413</accession>
<protein>
    <submittedName>
        <fullName evidence="3">Helix-turn-helix domain-containing protein</fullName>
    </submittedName>
</protein>
<gene>
    <name evidence="3" type="ORF">LZD57_04000</name>
</gene>
<dbReference type="Gene3D" id="1.10.260.40">
    <property type="entry name" value="lambda repressor-like DNA-binding domains"/>
    <property type="match status" value="1"/>
</dbReference>
<dbReference type="InterPro" id="IPR010982">
    <property type="entry name" value="Lambda_DNA-bd_dom_sf"/>
</dbReference>
<dbReference type="PROSITE" id="PS50943">
    <property type="entry name" value="HTH_CROC1"/>
    <property type="match status" value="1"/>
</dbReference>
<dbReference type="RefSeq" id="WP_233717820.1">
    <property type="nucleotide sequence ID" value="NZ_JAJUWU010000003.1"/>
</dbReference>
<sequence>MTRSDLHSTRDETRLSSETDLTDGVQAGRKEVGEILSETGETAPIRLSDIGARLRAFRMGRGLTPEAVAASLGISRAALYRAEKGEIPKIETLTRIADVLGTSLPSLLGVGVEYVDTAIAFFERMRQIEEEAEQIIGLFGPVSYLLTSDAYDGMLEAVMLEAIPPGEDASAAARQSVDALMAVLRQRKNWYKRRQPLIVSLIASSDLERFLLHGALGRHDLPAETVAERRRLARSEVERIEALLRHPPSGVQIGIAREPTPATTFQIFRQRHRSTLAISPFRLGEQPNVRIGVALITSAPEPMRLHEDIARRLWEGALKGDAAADFLRGLVARYGIDGSGDPSHF</sequence>
<dbReference type="CDD" id="cd00093">
    <property type="entry name" value="HTH_XRE"/>
    <property type="match status" value="1"/>
</dbReference>
<evidence type="ECO:0000313" key="3">
    <source>
        <dbReference type="EMBL" id="MCE7027144.1"/>
    </source>
</evidence>
<feature type="domain" description="HTH cro/C1-type" evidence="2">
    <location>
        <begin position="54"/>
        <end position="107"/>
    </location>
</feature>
<feature type="region of interest" description="Disordered" evidence="1">
    <location>
        <begin position="1"/>
        <end position="24"/>
    </location>
</feature>
<dbReference type="SUPFAM" id="SSF47413">
    <property type="entry name" value="lambda repressor-like DNA-binding domains"/>
    <property type="match status" value="1"/>
</dbReference>
<evidence type="ECO:0000256" key="1">
    <source>
        <dbReference type="SAM" id="MobiDB-lite"/>
    </source>
</evidence>
<evidence type="ECO:0000313" key="4">
    <source>
        <dbReference type="Proteomes" id="UP001139035"/>
    </source>
</evidence>
<reference evidence="3" key="1">
    <citation type="submission" date="2022-01" db="EMBL/GenBank/DDBJ databases">
        <title>Jiella avicenniae sp. nov., a novel endophytic bacterium isolated from bark of Avicennia marina.</title>
        <authorList>
            <person name="Tuo L."/>
        </authorList>
    </citation>
    <scope>NUCLEOTIDE SEQUENCE</scope>
    <source>
        <strain evidence="3">CBK1P-4</strain>
    </source>
</reference>
<name>A0A9X1T413_9HYPH</name>